<gene>
    <name evidence="4" type="ORF">TUEID40_06495</name>
</gene>
<proteinExistence type="predicted"/>
<dbReference type="AlphaFoldDB" id="A0A5E5RBI1"/>
<feature type="domain" description="TrfB transcriptional repressor protein" evidence="3">
    <location>
        <begin position="6"/>
        <end position="87"/>
    </location>
</feature>
<keyword evidence="4" id="KW-0614">Plasmid</keyword>
<dbReference type="InterPro" id="IPR053721">
    <property type="entry name" value="Fimbrial_Adhesin_Reg"/>
</dbReference>
<keyword evidence="1" id="KW-0805">Transcription regulation</keyword>
<evidence type="ECO:0000259" key="3">
    <source>
        <dbReference type="Pfam" id="PF16509"/>
    </source>
</evidence>
<dbReference type="InterPro" id="IPR032428">
    <property type="entry name" value="TrfB"/>
</dbReference>
<reference evidence="4" key="1">
    <citation type="submission" date="2019-09" db="EMBL/GenBank/DDBJ databases">
        <authorList>
            <person name="Gross C."/>
            <person name="Bohn E."/>
        </authorList>
    </citation>
    <scope>NUCLEOTIDE SEQUENCE</scope>
    <source>
        <strain evidence="4">ID40</strain>
        <plasmid evidence="4">1</plasmid>
    </source>
</reference>
<keyword evidence="2" id="KW-0804">Transcription</keyword>
<dbReference type="Pfam" id="PF16509">
    <property type="entry name" value="KORA"/>
    <property type="match status" value="1"/>
</dbReference>
<evidence type="ECO:0000313" key="4">
    <source>
        <dbReference type="EMBL" id="VVH85272.1"/>
    </source>
</evidence>
<name>A0A5E5RBI1_PSEAI</name>
<geneLocation type="plasmid" evidence="4">
    <name>1</name>
</geneLocation>
<accession>A0A5E5RBI1</accession>
<dbReference type="RefSeq" id="WP_033992326.1">
    <property type="nucleotide sequence ID" value="NZ_CP181564.1"/>
</dbReference>
<sequence>MPERYTLEHWEQCLPAMKRLHPDTLAIARAVFVDGVKPIEVARHTGRSAQNVNSALKRVEPYLQKGAAGLVYVGVWLPPDLAEQVRQMAAQYEPNEGGSSHG</sequence>
<evidence type="ECO:0000256" key="2">
    <source>
        <dbReference type="ARBA" id="ARBA00023163"/>
    </source>
</evidence>
<organism evidence="4">
    <name type="scientific">Pseudomonas aeruginosa</name>
    <dbReference type="NCBI Taxonomy" id="287"/>
    <lineage>
        <taxon>Bacteria</taxon>
        <taxon>Pseudomonadati</taxon>
        <taxon>Pseudomonadota</taxon>
        <taxon>Gammaproteobacteria</taxon>
        <taxon>Pseudomonadales</taxon>
        <taxon>Pseudomonadaceae</taxon>
        <taxon>Pseudomonas</taxon>
    </lineage>
</organism>
<dbReference type="EMBL" id="LR700249">
    <property type="protein sequence ID" value="VVH85272.1"/>
    <property type="molecule type" value="Genomic_DNA"/>
</dbReference>
<protein>
    <recommendedName>
        <fullName evidence="3">TrfB transcriptional repressor protein domain-containing protein</fullName>
    </recommendedName>
</protein>
<dbReference type="Gene3D" id="1.10.10.2690">
    <property type="match status" value="1"/>
</dbReference>
<evidence type="ECO:0000256" key="1">
    <source>
        <dbReference type="ARBA" id="ARBA00023015"/>
    </source>
</evidence>